<protein>
    <submittedName>
        <fullName evidence="2">Uncharacterized protein</fullName>
    </submittedName>
</protein>
<dbReference type="EMBL" id="HBGX01000016">
    <property type="protein sequence ID" value="CAD9549481.1"/>
    <property type="molecule type" value="Transcribed_RNA"/>
</dbReference>
<evidence type="ECO:0000256" key="1">
    <source>
        <dbReference type="SAM" id="MobiDB-lite"/>
    </source>
</evidence>
<organism evidence="2">
    <name type="scientific">Cyanoptyche gloeocystis</name>
    <dbReference type="NCBI Taxonomy" id="77922"/>
    <lineage>
        <taxon>Eukaryota</taxon>
        <taxon>Glaucocystophyceae</taxon>
        <taxon>Glaucocystophyceae incertae sedis</taxon>
        <taxon>Cyanoptyche</taxon>
    </lineage>
</organism>
<accession>A0A7S2JJA4</accession>
<sequence>MEFAFVLNFASSRISVSHPSTFLDGERCPFRRLSSSLTPPPRNTFVCRRCFRSWSKITFVVDAALNKSAFDPRKDLHPITEESAVLEDLAPILLDQVQPVVEQASAAPLALAVAAVAGALAAIGKWGFGSKNREGASSESGQSLSSWLTDTTLEGFLAELALDSAALEDIIPVLSSAGATTPIGSALWSLVIILSATAGDSGAAVKRPLDPSASPSRAAKPSSSPQGVVQSVLPAWPGVVTALESNAALVEDLSPAIASTSPAAGLALMLALVAAASSHRGLADLKQQSQPAQPLSTLDKMAAMLDPVAMEAIVEDILPVASSGGVSFGIVSTAWAFVAAVLASAAAASQKSSSEPKSALTDLPASR</sequence>
<evidence type="ECO:0000313" key="2">
    <source>
        <dbReference type="EMBL" id="CAD9549481.1"/>
    </source>
</evidence>
<feature type="compositionally biased region" description="Low complexity" evidence="1">
    <location>
        <begin position="348"/>
        <end position="359"/>
    </location>
</feature>
<feature type="region of interest" description="Disordered" evidence="1">
    <location>
        <begin position="202"/>
        <end position="228"/>
    </location>
</feature>
<proteinExistence type="predicted"/>
<feature type="region of interest" description="Disordered" evidence="1">
    <location>
        <begin position="348"/>
        <end position="367"/>
    </location>
</feature>
<reference evidence="2" key="1">
    <citation type="submission" date="2021-01" db="EMBL/GenBank/DDBJ databases">
        <authorList>
            <person name="Corre E."/>
            <person name="Pelletier E."/>
            <person name="Niang G."/>
            <person name="Scheremetjew M."/>
            <person name="Finn R."/>
            <person name="Kale V."/>
            <person name="Holt S."/>
            <person name="Cochrane G."/>
            <person name="Meng A."/>
            <person name="Brown T."/>
            <person name="Cohen L."/>
        </authorList>
    </citation>
    <scope>NUCLEOTIDE SEQUENCE</scope>
    <source>
        <strain evidence="2">SAG4.97</strain>
    </source>
</reference>
<dbReference type="AlphaFoldDB" id="A0A7S2JJA4"/>
<feature type="compositionally biased region" description="Low complexity" evidence="1">
    <location>
        <begin position="211"/>
        <end position="228"/>
    </location>
</feature>
<name>A0A7S2JJA4_9EUKA</name>
<gene>
    <name evidence="2" type="ORF">CGLO1086_LOCUS9</name>
</gene>